<name>A0A060DK70_9PROT</name>
<dbReference type="KEGG" id="abq:ABAZ39_05075"/>
<reference evidence="1 3" key="1">
    <citation type="journal article" date="2014" name="Genome Announc.">
        <title>Complete Genome Sequence of the Model Rhizosphere Strain Azospirillum brasilense Az39, Successfully Applied in Agriculture.</title>
        <authorList>
            <person name="Rivera D."/>
            <person name="Revale S."/>
            <person name="Molina R."/>
            <person name="Gualpa J."/>
            <person name="Puente M."/>
            <person name="Maroniche G."/>
            <person name="Paris G."/>
            <person name="Baker D."/>
            <person name="Clavijo B."/>
            <person name="McLay K."/>
            <person name="Spaepen S."/>
            <person name="Perticari A."/>
            <person name="Vazquez M."/>
            <person name="Wisniewski-Dye F."/>
            <person name="Watkins C."/>
            <person name="Martinez-Abarca F."/>
            <person name="Vanderleyden J."/>
            <person name="Cassan F."/>
        </authorList>
    </citation>
    <scope>NUCLEOTIDE SEQUENCE [LARGE SCALE GENOMIC DNA]</scope>
    <source>
        <strain evidence="1 3">Az39</strain>
    </source>
</reference>
<dbReference type="RefSeq" id="WP_038527339.1">
    <property type="nucleotide sequence ID" value="NZ_CP007793.1"/>
</dbReference>
<dbReference type="EMBL" id="VEWN01000001">
    <property type="protein sequence ID" value="KAA1058708.1"/>
    <property type="molecule type" value="Genomic_DNA"/>
</dbReference>
<proteinExistence type="predicted"/>
<dbReference type="Proteomes" id="UP000027186">
    <property type="component" value="Chromosome"/>
</dbReference>
<accession>A0A060DK70</accession>
<dbReference type="EMBL" id="CP007793">
    <property type="protein sequence ID" value="AIB11393.1"/>
    <property type="molecule type" value="Genomic_DNA"/>
</dbReference>
<evidence type="ECO:0000313" key="4">
    <source>
        <dbReference type="Proteomes" id="UP000325333"/>
    </source>
</evidence>
<protein>
    <recommendedName>
        <fullName evidence="5">DUF2336 domain-containing protein</fullName>
    </recommendedName>
</protein>
<evidence type="ECO:0008006" key="5">
    <source>
        <dbReference type="Google" id="ProtNLM"/>
    </source>
</evidence>
<evidence type="ECO:0000313" key="3">
    <source>
        <dbReference type="Proteomes" id="UP000027186"/>
    </source>
</evidence>
<dbReference type="AlphaFoldDB" id="A0A060DK70"/>
<accession>A0A5B0L4U3</accession>
<dbReference type="OrthoDB" id="9798569at2"/>
<evidence type="ECO:0000313" key="2">
    <source>
        <dbReference type="EMBL" id="KAA1058708.1"/>
    </source>
</evidence>
<reference evidence="2 4" key="2">
    <citation type="submission" date="2019-07" db="EMBL/GenBank/DDBJ databases">
        <title>Genome sequencing of the stress-tolerant strain Azospirillum brasilense Az19.</title>
        <authorList>
            <person name="Maroniche G.A."/>
            <person name="Garcia J.E."/>
            <person name="Pagnussat L."/>
            <person name="Amenta M."/>
            <person name="Creus C.M."/>
        </authorList>
    </citation>
    <scope>NUCLEOTIDE SEQUENCE [LARGE SCALE GENOMIC DNA]</scope>
    <source>
        <strain evidence="2 4">Az19</strain>
    </source>
</reference>
<organism evidence="1 3">
    <name type="scientific">Azospirillum argentinense</name>
    <dbReference type="NCBI Taxonomy" id="2970906"/>
    <lineage>
        <taxon>Bacteria</taxon>
        <taxon>Pseudomonadati</taxon>
        <taxon>Pseudomonadota</taxon>
        <taxon>Alphaproteobacteria</taxon>
        <taxon>Rhodospirillales</taxon>
        <taxon>Azospirillaceae</taxon>
        <taxon>Azospirillum</taxon>
    </lineage>
</organism>
<dbReference type="Proteomes" id="UP000325333">
    <property type="component" value="Unassembled WGS sequence"/>
</dbReference>
<gene>
    <name evidence="1" type="ORF">ABAZ39_05075</name>
    <name evidence="2" type="ORF">FH063_000908</name>
</gene>
<evidence type="ECO:0000313" key="1">
    <source>
        <dbReference type="EMBL" id="AIB11393.1"/>
    </source>
</evidence>
<dbReference type="Pfam" id="PF10098">
    <property type="entry name" value="DUF2336"/>
    <property type="match status" value="1"/>
</dbReference>
<sequence length="389" mass="42673">MSQRSLSQKDVERLLAAPDAQARIDTMTHLVRDLEAGDLAEAERALAMDILQRFAADAVTAVREAVAWQIHNSSLLTEGLAEKLARDVDRVAFPILRHAEKLSEGLLLDILRERRPAKELAIAGRRSVSPVVSDALVRNGNVIVITELLRNRGAVIPEPSLHSVLDRWGGVATVNEAMAARPDLSAAVVEKLILFVSEEIRNRLIRTHRLNPRLIGILVERAREAVTLLLLKPLTPREADVELLARHLLIRGRLSAPLLFRALCAGEIALFDAGMAVRANLPPENARQLAWDGGPHALKGLFAKAGLSFTLLKPFRVAIAVAKALDYRGGDEGRERFQTEAIATLFDACGNSQDREIDDLLLQLFDQTSAEVIEKALEQAGMPFSPLSN</sequence>
<dbReference type="InterPro" id="IPR019285">
    <property type="entry name" value="DUF2336"/>
</dbReference>